<reference evidence="2" key="1">
    <citation type="submission" date="2020-01" db="EMBL/GenBank/DDBJ databases">
        <title>Genome sequence of Kobresia littledalei, the first chromosome-level genome in the family Cyperaceae.</title>
        <authorList>
            <person name="Qu G."/>
        </authorList>
    </citation>
    <scope>NUCLEOTIDE SEQUENCE</scope>
    <source>
        <strain evidence="2">C.B.Clarke</strain>
        <tissue evidence="2">Leaf</tissue>
    </source>
</reference>
<accession>A0A833QJL7</accession>
<dbReference type="EMBL" id="SWLB01000077">
    <property type="protein sequence ID" value="KAF3320269.1"/>
    <property type="molecule type" value="Genomic_DNA"/>
</dbReference>
<dbReference type="AlphaFoldDB" id="A0A833QJL7"/>
<keyword evidence="1" id="KW-0175">Coiled coil</keyword>
<name>A0A833QJL7_9POAL</name>
<evidence type="ECO:0000313" key="2">
    <source>
        <dbReference type="EMBL" id="KAF3320269.1"/>
    </source>
</evidence>
<dbReference type="OrthoDB" id="1411616at2759"/>
<proteinExistence type="predicted"/>
<protein>
    <submittedName>
        <fullName evidence="2">Uncharacterized protein</fullName>
    </submittedName>
</protein>
<sequence>MVERLPIYCHQRKYVEMADRARAELSVLQGQESLLPMAIPITKVAGIDMAVENVGPALEFLEHCRNFSQTVYNLKDGEAERILDEIIKGWDGSSGQLSVLEEFQRDLLTIILTDKKTRRSSSSGSSLAGDAWVAAVERLIDLESLFRNVPRDYFQSGSCYHQLDTNWKLRILNFLCDLVLVTKKLKRFRPIPREKEFNWKELPASQKVIALWKELKDEEAKAVQPPEDGMVLSFEEEEEYERRLSALKEEFRKAYLEMAFEQYRGDDGPIDIPRLDLQWEEPTWRQQRDNWECGYYVMKYMHSFVTNHQNNFPNEWFPNDPRPYTLEDVDGIASMCSVFCEKCLKNASN</sequence>
<feature type="coiled-coil region" evidence="1">
    <location>
        <begin position="230"/>
        <end position="257"/>
    </location>
</feature>
<gene>
    <name evidence="2" type="ORF">FCM35_KLT22129</name>
</gene>
<evidence type="ECO:0000256" key="1">
    <source>
        <dbReference type="SAM" id="Coils"/>
    </source>
</evidence>
<comment type="caution">
    <text evidence="2">The sequence shown here is derived from an EMBL/GenBank/DDBJ whole genome shotgun (WGS) entry which is preliminary data.</text>
</comment>
<evidence type="ECO:0000313" key="3">
    <source>
        <dbReference type="Proteomes" id="UP000623129"/>
    </source>
</evidence>
<organism evidence="2 3">
    <name type="scientific">Carex littledalei</name>
    <dbReference type="NCBI Taxonomy" id="544730"/>
    <lineage>
        <taxon>Eukaryota</taxon>
        <taxon>Viridiplantae</taxon>
        <taxon>Streptophyta</taxon>
        <taxon>Embryophyta</taxon>
        <taxon>Tracheophyta</taxon>
        <taxon>Spermatophyta</taxon>
        <taxon>Magnoliopsida</taxon>
        <taxon>Liliopsida</taxon>
        <taxon>Poales</taxon>
        <taxon>Cyperaceae</taxon>
        <taxon>Cyperoideae</taxon>
        <taxon>Cariceae</taxon>
        <taxon>Carex</taxon>
        <taxon>Carex subgen. Euthyceras</taxon>
    </lineage>
</organism>
<keyword evidence="3" id="KW-1185">Reference proteome</keyword>
<dbReference type="InterPro" id="IPR038765">
    <property type="entry name" value="Papain-like_cys_pep_sf"/>
</dbReference>
<dbReference type="Proteomes" id="UP000623129">
    <property type="component" value="Unassembled WGS sequence"/>
</dbReference>
<dbReference type="SUPFAM" id="SSF54001">
    <property type="entry name" value="Cysteine proteinases"/>
    <property type="match status" value="1"/>
</dbReference>
<dbReference type="Gene3D" id="3.40.395.10">
    <property type="entry name" value="Adenoviral Proteinase, Chain A"/>
    <property type="match status" value="1"/>
</dbReference>